<evidence type="ECO:0000313" key="2">
    <source>
        <dbReference type="EMBL" id="VDO29827.1"/>
    </source>
</evidence>
<accession>A0A3P7V5H5</accession>
<protein>
    <submittedName>
        <fullName evidence="2">Uncharacterized protein</fullName>
    </submittedName>
</protein>
<feature type="region of interest" description="Disordered" evidence="1">
    <location>
        <begin position="1"/>
        <end position="66"/>
    </location>
</feature>
<feature type="compositionally biased region" description="Basic and acidic residues" evidence="1">
    <location>
        <begin position="14"/>
        <end position="29"/>
    </location>
</feature>
<gene>
    <name evidence="2" type="ORF">HPBE_LOCUS2977</name>
</gene>
<proteinExistence type="predicted"/>
<sequence length="106" mass="11588">MAANNSGFQPFIRAEARRRGERTTRHETTKTTTTMSAGGESEPADRHDGPDEPAGLPDPRLPDAVHPRPLQFGPVCLYSVLFETNKLFAVKLGPDTYSKKGTFIGC</sequence>
<evidence type="ECO:0000256" key="1">
    <source>
        <dbReference type="SAM" id="MobiDB-lite"/>
    </source>
</evidence>
<name>A0A3P7V5H5_HELPZ</name>
<reference evidence="2" key="1">
    <citation type="submission" date="2018-11" db="EMBL/GenBank/DDBJ databases">
        <authorList>
            <consortium name="Pathogen Informatics"/>
        </authorList>
    </citation>
    <scope>NUCLEOTIDE SEQUENCE [LARGE SCALE GENOMIC DNA]</scope>
</reference>
<dbReference type="AlphaFoldDB" id="A0A3P7V5H5"/>
<dbReference type="EMBL" id="UZAH01005851">
    <property type="protein sequence ID" value="VDO29827.1"/>
    <property type="molecule type" value="Genomic_DNA"/>
</dbReference>
<organism evidence="2">
    <name type="scientific">Heligmosomoides polygyrus</name>
    <name type="common">Parasitic roundworm</name>
    <dbReference type="NCBI Taxonomy" id="6339"/>
    <lineage>
        <taxon>Eukaryota</taxon>
        <taxon>Metazoa</taxon>
        <taxon>Ecdysozoa</taxon>
        <taxon>Nematoda</taxon>
        <taxon>Chromadorea</taxon>
        <taxon>Rhabditida</taxon>
        <taxon>Rhabditina</taxon>
        <taxon>Rhabditomorpha</taxon>
        <taxon>Strongyloidea</taxon>
        <taxon>Heligmosomidae</taxon>
        <taxon>Heligmosomoides</taxon>
    </lineage>
</organism>